<sequence>MPSLASTCLAGSCLLVLRICRREQRSRTAFLPISSWRLHDTDSNSPTGLVHLQNTRIVLCPPWLPPSFLETQVHVDRRRTMEPEHDSLLLSARPLYQISHASLTRCSETMSYCCFEGLRLEISCILQYGPTLFLFKPLSAGRISSSSTQHPFAPPTPDIHAHAHLFQIARLAFVAAGERETGNRAAPKRMTVPKSPCLSTTAHPIPPDLLQPHQPYPVPSEVGNTKRTIFPKQSQHDEQSEQTPQIAPSGTTQHASRLQNDTPLGYPPAQSYLVIGLGGSTTPRKLERLTRRPCRTPRSTSARAR</sequence>
<evidence type="ECO:0000313" key="3">
    <source>
        <dbReference type="Proteomes" id="UP000799539"/>
    </source>
</evidence>
<feature type="compositionally biased region" description="Pro residues" evidence="1">
    <location>
        <begin position="204"/>
        <end position="218"/>
    </location>
</feature>
<evidence type="ECO:0000256" key="1">
    <source>
        <dbReference type="SAM" id="MobiDB-lite"/>
    </source>
</evidence>
<organism evidence="2 3">
    <name type="scientific">Cercospora zeae-maydis SCOH1-5</name>
    <dbReference type="NCBI Taxonomy" id="717836"/>
    <lineage>
        <taxon>Eukaryota</taxon>
        <taxon>Fungi</taxon>
        <taxon>Dikarya</taxon>
        <taxon>Ascomycota</taxon>
        <taxon>Pezizomycotina</taxon>
        <taxon>Dothideomycetes</taxon>
        <taxon>Dothideomycetidae</taxon>
        <taxon>Mycosphaerellales</taxon>
        <taxon>Mycosphaerellaceae</taxon>
        <taxon>Cercospora</taxon>
    </lineage>
</organism>
<dbReference type="AlphaFoldDB" id="A0A6A6FFJ6"/>
<proteinExistence type="predicted"/>
<dbReference type="EMBL" id="ML992673">
    <property type="protein sequence ID" value="KAF2212143.1"/>
    <property type="molecule type" value="Genomic_DNA"/>
</dbReference>
<dbReference type="Proteomes" id="UP000799539">
    <property type="component" value="Unassembled WGS sequence"/>
</dbReference>
<gene>
    <name evidence="2" type="ORF">CERZMDRAFT_84537</name>
</gene>
<reference evidence="2" key="1">
    <citation type="journal article" date="2020" name="Stud. Mycol.">
        <title>101 Dothideomycetes genomes: a test case for predicting lifestyles and emergence of pathogens.</title>
        <authorList>
            <person name="Haridas S."/>
            <person name="Albert R."/>
            <person name="Binder M."/>
            <person name="Bloem J."/>
            <person name="Labutti K."/>
            <person name="Salamov A."/>
            <person name="Andreopoulos B."/>
            <person name="Baker S."/>
            <person name="Barry K."/>
            <person name="Bills G."/>
            <person name="Bluhm B."/>
            <person name="Cannon C."/>
            <person name="Castanera R."/>
            <person name="Culley D."/>
            <person name="Daum C."/>
            <person name="Ezra D."/>
            <person name="Gonzalez J."/>
            <person name="Henrissat B."/>
            <person name="Kuo A."/>
            <person name="Liang C."/>
            <person name="Lipzen A."/>
            <person name="Lutzoni F."/>
            <person name="Magnuson J."/>
            <person name="Mondo S."/>
            <person name="Nolan M."/>
            <person name="Ohm R."/>
            <person name="Pangilinan J."/>
            <person name="Park H.-J."/>
            <person name="Ramirez L."/>
            <person name="Alfaro M."/>
            <person name="Sun H."/>
            <person name="Tritt A."/>
            <person name="Yoshinaga Y."/>
            <person name="Zwiers L.-H."/>
            <person name="Turgeon B."/>
            <person name="Goodwin S."/>
            <person name="Spatafora J."/>
            <person name="Crous P."/>
            <person name="Grigoriev I."/>
        </authorList>
    </citation>
    <scope>NUCLEOTIDE SEQUENCE</scope>
    <source>
        <strain evidence="2">SCOH1-5</strain>
    </source>
</reference>
<feature type="region of interest" description="Disordered" evidence="1">
    <location>
        <begin position="200"/>
        <end position="305"/>
    </location>
</feature>
<evidence type="ECO:0000313" key="2">
    <source>
        <dbReference type="EMBL" id="KAF2212143.1"/>
    </source>
</evidence>
<keyword evidence="3" id="KW-1185">Reference proteome</keyword>
<name>A0A6A6FFJ6_9PEZI</name>
<feature type="compositionally biased region" description="Polar residues" evidence="1">
    <location>
        <begin position="241"/>
        <end position="262"/>
    </location>
</feature>
<accession>A0A6A6FFJ6</accession>
<feature type="compositionally biased region" description="Low complexity" evidence="1">
    <location>
        <begin position="296"/>
        <end position="305"/>
    </location>
</feature>
<feature type="compositionally biased region" description="Polar residues" evidence="1">
    <location>
        <begin position="222"/>
        <end position="233"/>
    </location>
</feature>
<protein>
    <submittedName>
        <fullName evidence="2">Uncharacterized protein</fullName>
    </submittedName>
</protein>